<dbReference type="PANTHER" id="PTHR12778:SF10">
    <property type="entry name" value="MAJOR FACILITATOR SUPERFAMILY DOMAIN-CONTAINING PROTEIN 3"/>
    <property type="match status" value="1"/>
</dbReference>
<reference evidence="10 11" key="1">
    <citation type="submission" date="2019-08" db="EMBL/GenBank/DDBJ databases">
        <title>Sphingorhabdus soil sp. nov., isolated from arctic soil.</title>
        <authorList>
            <person name="Liu Y."/>
        </authorList>
    </citation>
    <scope>NUCLEOTIDE SEQUENCE [LARGE SCALE GENOMIC DNA]</scope>
    <source>
        <strain evidence="10 11">D-2Q-5-6</strain>
    </source>
</reference>
<comment type="caution">
    <text evidence="10">The sequence shown here is derived from an EMBL/GenBank/DDBJ whole genome shotgun (WGS) entry which is preliminary data.</text>
</comment>
<dbReference type="Pfam" id="PF07690">
    <property type="entry name" value="MFS_1"/>
    <property type="match status" value="1"/>
</dbReference>
<feature type="compositionally biased region" description="Pro residues" evidence="7">
    <location>
        <begin position="462"/>
        <end position="474"/>
    </location>
</feature>
<dbReference type="SUPFAM" id="SSF103473">
    <property type="entry name" value="MFS general substrate transporter"/>
    <property type="match status" value="1"/>
</dbReference>
<evidence type="ECO:0000256" key="6">
    <source>
        <dbReference type="ARBA" id="ARBA00023136"/>
    </source>
</evidence>
<feature type="transmembrane region" description="Helical" evidence="8">
    <location>
        <begin position="191"/>
        <end position="210"/>
    </location>
</feature>
<evidence type="ECO:0000256" key="2">
    <source>
        <dbReference type="ARBA" id="ARBA00008335"/>
    </source>
</evidence>
<comment type="subcellular location">
    <subcellularLocation>
        <location evidence="1">Membrane</location>
        <topology evidence="1">Multi-pass membrane protein</topology>
    </subcellularLocation>
</comment>
<dbReference type="AlphaFoldDB" id="A0A5C6UNU7"/>
<name>A0A5C6UNU7_9SPHN</name>
<gene>
    <name evidence="10" type="ORF">FSZ31_06220</name>
</gene>
<keyword evidence="5 8" id="KW-1133">Transmembrane helix</keyword>
<evidence type="ECO:0000256" key="1">
    <source>
        <dbReference type="ARBA" id="ARBA00004141"/>
    </source>
</evidence>
<sequence>MTMNAAVENAGKAKTWWDGVRPYAEPAPLAALFLGISSGFPFAMIAATLTTRLAEAGIEKSTVTAFALTFLAYNFKWLWAPIIDAVRLPLLGRIGQRVSWLIFTGLLVMASVVYLGSIDPQAHIGAVAVAAILVGVAGATFDIVIDAYRIELLEPRQLGVGSGMSQYGWRIGAAAAGATALIVAQRYGWQLAYTACAGFALFAIVTGLVMGEPARRIAPKVMKGPVAAAIAYVSPLAEFFKRKGALLVLVFVLIHKLGDTLANLTFRLLFVDLGYSKDEIAIYDVGVGFWALLIGVFVGGFLYARLGMKKSVLISLILMAVSNFSFAALASVGHSNLGMAGAIGFENFASGIGGVCVVAYFSALCNLSFTATQFALLSAAASILGRFVTGTTAGGLIEGIGYVNFYLLTTLLALPGVLLFWWMMHKGLVDQSLGTAGAVTSDEVADPADPSSEANRAVAGSPPGPTPPDTATPR</sequence>
<feature type="transmembrane region" description="Helical" evidence="8">
    <location>
        <begin position="282"/>
        <end position="304"/>
    </location>
</feature>
<dbReference type="InterPro" id="IPR036259">
    <property type="entry name" value="MFS_trans_sf"/>
</dbReference>
<keyword evidence="11" id="KW-1185">Reference proteome</keyword>
<dbReference type="NCBIfam" id="TIGR00901">
    <property type="entry name" value="2A0125"/>
    <property type="match status" value="1"/>
</dbReference>
<protein>
    <submittedName>
        <fullName evidence="10">AmpG family muropeptide MFS transporter</fullName>
    </submittedName>
</protein>
<evidence type="ECO:0000256" key="3">
    <source>
        <dbReference type="ARBA" id="ARBA00022448"/>
    </source>
</evidence>
<evidence type="ECO:0000313" key="10">
    <source>
        <dbReference type="EMBL" id="TXC74290.1"/>
    </source>
</evidence>
<evidence type="ECO:0000259" key="9">
    <source>
        <dbReference type="PROSITE" id="PS50850"/>
    </source>
</evidence>
<evidence type="ECO:0000256" key="7">
    <source>
        <dbReference type="SAM" id="MobiDB-lite"/>
    </source>
</evidence>
<dbReference type="InterPro" id="IPR004752">
    <property type="entry name" value="AmpG_permease/AT-1"/>
</dbReference>
<feature type="transmembrane region" description="Helical" evidence="8">
    <location>
        <begin position="61"/>
        <end position="79"/>
    </location>
</feature>
<feature type="transmembrane region" description="Helical" evidence="8">
    <location>
        <begin position="29"/>
        <end position="49"/>
    </location>
</feature>
<evidence type="ECO:0000256" key="4">
    <source>
        <dbReference type="ARBA" id="ARBA00022692"/>
    </source>
</evidence>
<dbReference type="RefSeq" id="WP_147122295.1">
    <property type="nucleotide sequence ID" value="NZ_VOPY01000001.1"/>
</dbReference>
<dbReference type="GO" id="GO:0022857">
    <property type="term" value="F:transmembrane transporter activity"/>
    <property type="evidence" value="ECO:0007669"/>
    <property type="project" value="InterPro"/>
</dbReference>
<dbReference type="InterPro" id="IPR020846">
    <property type="entry name" value="MFS_dom"/>
</dbReference>
<feature type="region of interest" description="Disordered" evidence="7">
    <location>
        <begin position="440"/>
        <end position="474"/>
    </location>
</feature>
<dbReference type="PANTHER" id="PTHR12778">
    <property type="entry name" value="SOLUTE CARRIER FAMILY 33 ACETYL-COA TRANSPORTER -RELATED"/>
    <property type="match status" value="1"/>
</dbReference>
<evidence type="ECO:0000256" key="8">
    <source>
        <dbReference type="SAM" id="Phobius"/>
    </source>
</evidence>
<dbReference type="EMBL" id="VOPY01000001">
    <property type="protein sequence ID" value="TXC74290.1"/>
    <property type="molecule type" value="Genomic_DNA"/>
</dbReference>
<dbReference type="GO" id="GO:0016020">
    <property type="term" value="C:membrane"/>
    <property type="evidence" value="ECO:0007669"/>
    <property type="project" value="UniProtKB-SubCell"/>
</dbReference>
<keyword evidence="6 8" id="KW-0472">Membrane</keyword>
<feature type="transmembrane region" description="Helical" evidence="8">
    <location>
        <begin position="339"/>
        <end position="362"/>
    </location>
</feature>
<dbReference type="Gene3D" id="1.20.1250.20">
    <property type="entry name" value="MFS general substrate transporter like domains"/>
    <property type="match status" value="2"/>
</dbReference>
<feature type="transmembrane region" description="Helical" evidence="8">
    <location>
        <begin position="247"/>
        <end position="270"/>
    </location>
</feature>
<feature type="transmembrane region" description="Helical" evidence="8">
    <location>
        <begin position="403"/>
        <end position="423"/>
    </location>
</feature>
<feature type="domain" description="Major facilitator superfamily (MFS) profile" evidence="9">
    <location>
        <begin position="27"/>
        <end position="428"/>
    </location>
</feature>
<feature type="transmembrane region" description="Helical" evidence="8">
    <location>
        <begin position="311"/>
        <end position="333"/>
    </location>
</feature>
<keyword evidence="3" id="KW-0813">Transport</keyword>
<accession>A0A5C6UNU7</accession>
<feature type="transmembrane region" description="Helical" evidence="8">
    <location>
        <begin position="374"/>
        <end position="397"/>
    </location>
</feature>
<feature type="transmembrane region" description="Helical" evidence="8">
    <location>
        <begin position="99"/>
        <end position="117"/>
    </location>
</feature>
<dbReference type="OrthoDB" id="9787815at2"/>
<proteinExistence type="inferred from homology"/>
<organism evidence="10 11">
    <name type="scientific">Flavisphingopyxis soli</name>
    <dbReference type="NCBI Taxonomy" id="2601267"/>
    <lineage>
        <taxon>Bacteria</taxon>
        <taxon>Pseudomonadati</taxon>
        <taxon>Pseudomonadota</taxon>
        <taxon>Alphaproteobacteria</taxon>
        <taxon>Sphingomonadales</taxon>
        <taxon>Sphingopyxidaceae</taxon>
        <taxon>Flavisphingopyxis</taxon>
    </lineage>
</organism>
<keyword evidence="4 8" id="KW-0812">Transmembrane</keyword>
<evidence type="ECO:0000313" key="11">
    <source>
        <dbReference type="Proteomes" id="UP000321129"/>
    </source>
</evidence>
<dbReference type="PROSITE" id="PS50850">
    <property type="entry name" value="MFS"/>
    <property type="match status" value="1"/>
</dbReference>
<dbReference type="InterPro" id="IPR011701">
    <property type="entry name" value="MFS"/>
</dbReference>
<dbReference type="Proteomes" id="UP000321129">
    <property type="component" value="Unassembled WGS sequence"/>
</dbReference>
<comment type="similarity">
    <text evidence="2">Belongs to the major facilitator superfamily.</text>
</comment>
<evidence type="ECO:0000256" key="5">
    <source>
        <dbReference type="ARBA" id="ARBA00022989"/>
    </source>
</evidence>
<feature type="transmembrane region" description="Helical" evidence="8">
    <location>
        <begin position="124"/>
        <end position="147"/>
    </location>
</feature>